<dbReference type="Proteomes" id="UP000444721">
    <property type="component" value="Unassembled WGS sequence"/>
</dbReference>
<dbReference type="VEuPathDB" id="AmoebaDB:FDP41_003186"/>
<dbReference type="Gene3D" id="3.40.50.300">
    <property type="entry name" value="P-loop containing nucleotide triphosphate hydrolases"/>
    <property type="match status" value="1"/>
</dbReference>
<dbReference type="InterPro" id="IPR038718">
    <property type="entry name" value="SNF2-like_sf"/>
</dbReference>
<keyword evidence="7" id="KW-0175">Coiled coil</keyword>
<evidence type="ECO:0000256" key="6">
    <source>
        <dbReference type="ARBA" id="ARBA00022840"/>
    </source>
</evidence>
<comment type="subcellular location">
    <subcellularLocation>
        <location evidence="1">Nucleus</location>
    </subcellularLocation>
</comment>
<proteinExistence type="inferred from homology"/>
<evidence type="ECO:0000256" key="3">
    <source>
        <dbReference type="ARBA" id="ARBA00022741"/>
    </source>
</evidence>
<feature type="compositionally biased region" description="Acidic residues" evidence="9">
    <location>
        <begin position="154"/>
        <end position="172"/>
    </location>
</feature>
<dbReference type="InterPro" id="IPR027417">
    <property type="entry name" value="P-loop_NTPase"/>
</dbReference>
<protein>
    <recommendedName>
        <fullName evidence="14">Helicase</fullName>
    </recommendedName>
</protein>
<dbReference type="GeneID" id="68110404"/>
<dbReference type="Pfam" id="PF00271">
    <property type="entry name" value="Helicase_C"/>
    <property type="match status" value="1"/>
</dbReference>
<reference evidence="12 13" key="1">
    <citation type="journal article" date="2019" name="Sci. Rep.">
        <title>Nanopore sequencing improves the draft genome of the human pathogenic amoeba Naegleria fowleri.</title>
        <authorList>
            <person name="Liechti N."/>
            <person name="Schurch N."/>
            <person name="Bruggmann R."/>
            <person name="Wittwer M."/>
        </authorList>
    </citation>
    <scope>NUCLEOTIDE SEQUENCE [LARGE SCALE GENOMIC DNA]</scope>
    <source>
        <strain evidence="12 13">ATCC 30894</strain>
    </source>
</reference>
<feature type="domain" description="Helicase ATP-binding" evidence="10">
    <location>
        <begin position="238"/>
        <end position="406"/>
    </location>
</feature>
<dbReference type="GO" id="GO:0004386">
    <property type="term" value="F:helicase activity"/>
    <property type="evidence" value="ECO:0007669"/>
    <property type="project" value="UniProtKB-KW"/>
</dbReference>
<evidence type="ECO:0000256" key="7">
    <source>
        <dbReference type="ARBA" id="ARBA00023054"/>
    </source>
</evidence>
<keyword evidence="3" id="KW-0547">Nucleotide-binding</keyword>
<dbReference type="PANTHER" id="PTHR10799">
    <property type="entry name" value="SNF2/RAD54 HELICASE FAMILY"/>
    <property type="match status" value="1"/>
</dbReference>
<accession>A0A6A5BUD1</accession>
<dbReference type="GO" id="GO:0005524">
    <property type="term" value="F:ATP binding"/>
    <property type="evidence" value="ECO:0007669"/>
    <property type="project" value="UniProtKB-KW"/>
</dbReference>
<dbReference type="AlphaFoldDB" id="A0A6A5BUD1"/>
<evidence type="ECO:0000259" key="10">
    <source>
        <dbReference type="PROSITE" id="PS51192"/>
    </source>
</evidence>
<feature type="compositionally biased region" description="Basic residues" evidence="9">
    <location>
        <begin position="33"/>
        <end position="42"/>
    </location>
</feature>
<dbReference type="OrthoDB" id="5857104at2759"/>
<dbReference type="Gene3D" id="3.40.50.10810">
    <property type="entry name" value="Tandem AAA-ATPase domain"/>
    <property type="match status" value="1"/>
</dbReference>
<dbReference type="PROSITE" id="PS51194">
    <property type="entry name" value="HELICASE_CTER"/>
    <property type="match status" value="1"/>
</dbReference>
<feature type="compositionally biased region" description="Acidic residues" evidence="9">
    <location>
        <begin position="103"/>
        <end position="113"/>
    </location>
</feature>
<dbReference type="CDD" id="cd18793">
    <property type="entry name" value="SF2_C_SNF"/>
    <property type="match status" value="1"/>
</dbReference>
<dbReference type="EMBL" id="VFQX01000033">
    <property type="protein sequence ID" value="KAF0977864.1"/>
    <property type="molecule type" value="Genomic_DNA"/>
</dbReference>
<comment type="caution">
    <text evidence="12">The sequence shown here is derived from an EMBL/GenBank/DDBJ whole genome shotgun (WGS) entry which is preliminary data.</text>
</comment>
<keyword evidence="8" id="KW-0539">Nucleus</keyword>
<keyword evidence="13" id="KW-1185">Reference proteome</keyword>
<dbReference type="RefSeq" id="XP_044562577.1">
    <property type="nucleotide sequence ID" value="XM_044706462.1"/>
</dbReference>
<feature type="region of interest" description="Disordered" evidence="9">
    <location>
        <begin position="81"/>
        <end position="119"/>
    </location>
</feature>
<evidence type="ECO:0000256" key="5">
    <source>
        <dbReference type="ARBA" id="ARBA00022806"/>
    </source>
</evidence>
<evidence type="ECO:0000313" key="12">
    <source>
        <dbReference type="EMBL" id="KAF0977864.1"/>
    </source>
</evidence>
<keyword evidence="4" id="KW-0378">Hydrolase</keyword>
<evidence type="ECO:0000256" key="1">
    <source>
        <dbReference type="ARBA" id="ARBA00004123"/>
    </source>
</evidence>
<dbReference type="Pfam" id="PF00176">
    <property type="entry name" value="SNF2-rel_dom"/>
    <property type="match status" value="1"/>
</dbReference>
<gene>
    <name evidence="12" type="ORF">FDP41_003186</name>
</gene>
<dbReference type="VEuPathDB" id="AmoebaDB:NF0030160"/>
<evidence type="ECO:0008006" key="14">
    <source>
        <dbReference type="Google" id="ProtNLM"/>
    </source>
</evidence>
<evidence type="ECO:0000256" key="4">
    <source>
        <dbReference type="ARBA" id="ARBA00022801"/>
    </source>
</evidence>
<feature type="compositionally biased region" description="Low complexity" evidence="9">
    <location>
        <begin position="1"/>
        <end position="29"/>
    </location>
</feature>
<evidence type="ECO:0000256" key="2">
    <source>
        <dbReference type="ARBA" id="ARBA00007025"/>
    </source>
</evidence>
<feature type="region of interest" description="Disordered" evidence="9">
    <location>
        <begin position="1"/>
        <end position="56"/>
    </location>
</feature>
<dbReference type="InterPro" id="IPR000330">
    <property type="entry name" value="SNF2_N"/>
</dbReference>
<keyword evidence="5" id="KW-0347">Helicase</keyword>
<keyword evidence="6" id="KW-0067">ATP-binding</keyword>
<dbReference type="SMART" id="SM00490">
    <property type="entry name" value="HELICc"/>
    <property type="match status" value="1"/>
</dbReference>
<feature type="domain" description="Helicase C-terminal" evidence="11">
    <location>
        <begin position="555"/>
        <end position="706"/>
    </location>
</feature>
<dbReference type="GO" id="GO:0005634">
    <property type="term" value="C:nucleus"/>
    <property type="evidence" value="ECO:0007669"/>
    <property type="project" value="UniProtKB-SubCell"/>
</dbReference>
<dbReference type="PROSITE" id="PS51192">
    <property type="entry name" value="HELICASE_ATP_BIND_1"/>
    <property type="match status" value="1"/>
</dbReference>
<evidence type="ECO:0000259" key="11">
    <source>
        <dbReference type="PROSITE" id="PS51194"/>
    </source>
</evidence>
<dbReference type="SMART" id="SM00487">
    <property type="entry name" value="DEXDc"/>
    <property type="match status" value="1"/>
</dbReference>
<dbReference type="InterPro" id="IPR001650">
    <property type="entry name" value="Helicase_C-like"/>
</dbReference>
<comment type="similarity">
    <text evidence="2">Belongs to the SNF2/RAD54 helicase family.</text>
</comment>
<sequence length="783" mass="89619">MISNPSSSSFITTSDSSSGEQDPSSSSSSHLMATRKHIMHHHREGEESSTNLDLLDIEVVDDETGKVLEKEEESVAELIHDDIEEQANGENAEKIDGDLIAGGDDDSKDDEAEPPAPKAIKENFDKLNELLQKTETYSRFIHEHVVGTLPGTHDEEEQASDEEEEGEANSEEENGKRKRRGRKPTTSNESAQKKLKSVFSKSKILQTANQTILKYEQPKYLTGTTLRDYQLMGVNWLISLYENGVNGILADEMGLGKTIQTIGLFCHLYEKGVKGPFLVVAPLSTVSNWVNEIDKWAPELGCVLYHGNKDDRAMIRSKSFKKVKKGQISVVVSSYEIVMRDKKFLANKFNWKYIVVDEAHRLKNFNCRLTRELKQYNSENRLLLTGTPLQNNLSELWSLLNFLLPSIFDDLSAFNKWFDFTKNQGTNNEYIANEKTQLISKLHNILRPFLLRRLKSDVDIGIPKKREFLVYAHMTQMQREYYEAVRKKDLAPIFQDEKTRKASTNNLLNILMQLRKICNHPFLIKEFESHSGESERASNKRFLKECVENCGKFSLLVRMLENLKKNGHKVLVFSLMTRFLDVLEDYIECRGDMKYCRIDGSIAQTEREQKIKEFNENDDVFIFLLSTRAGGLGINLTAADTVIIYDSDWNPQIDLQAQDRCHRIGQTRNVRIFRLLTLDTVEKKVLQTATKKLKLERLIIHKGNFKGNQHQPNKMTITAQNLLEILSDDKDSTAAKSNTGNAQHDEIDDETLDRLINERDEHSTLPASGVGYEEAHLFEEQYH</sequence>
<evidence type="ECO:0000256" key="9">
    <source>
        <dbReference type="SAM" id="MobiDB-lite"/>
    </source>
</evidence>
<evidence type="ECO:0000256" key="8">
    <source>
        <dbReference type="ARBA" id="ARBA00023242"/>
    </source>
</evidence>
<dbReference type="InterPro" id="IPR014001">
    <property type="entry name" value="Helicase_ATP-bd"/>
</dbReference>
<dbReference type="VEuPathDB" id="AmoebaDB:NfTy_059530"/>
<dbReference type="FunFam" id="3.40.50.10810:FF:000015">
    <property type="entry name" value="lymphoid-specific helicase isoform X1"/>
    <property type="match status" value="1"/>
</dbReference>
<dbReference type="SUPFAM" id="SSF52540">
    <property type="entry name" value="P-loop containing nucleoside triphosphate hydrolases"/>
    <property type="match status" value="2"/>
</dbReference>
<dbReference type="InterPro" id="IPR049730">
    <property type="entry name" value="SNF2/RAD54-like_C"/>
</dbReference>
<name>A0A6A5BUD1_NAEFO</name>
<dbReference type="GO" id="GO:0016787">
    <property type="term" value="F:hydrolase activity"/>
    <property type="evidence" value="ECO:0007669"/>
    <property type="project" value="UniProtKB-KW"/>
</dbReference>
<evidence type="ECO:0000313" key="13">
    <source>
        <dbReference type="Proteomes" id="UP000444721"/>
    </source>
</evidence>
<feature type="region of interest" description="Disordered" evidence="9">
    <location>
        <begin position="147"/>
        <end position="194"/>
    </location>
</feature>
<dbReference type="OMA" id="WNICRID"/>
<organism evidence="12 13">
    <name type="scientific">Naegleria fowleri</name>
    <name type="common">Brain eating amoeba</name>
    <dbReference type="NCBI Taxonomy" id="5763"/>
    <lineage>
        <taxon>Eukaryota</taxon>
        <taxon>Discoba</taxon>
        <taxon>Heterolobosea</taxon>
        <taxon>Tetramitia</taxon>
        <taxon>Eutetramitia</taxon>
        <taxon>Vahlkampfiidae</taxon>
        <taxon>Naegleria</taxon>
    </lineage>
</organism>